<dbReference type="PROSITE" id="PS51702">
    <property type="entry name" value="HTH_MU"/>
    <property type="match status" value="1"/>
</dbReference>
<name>A0ABT9TAT4_9GAMM</name>
<evidence type="ECO:0000313" key="3">
    <source>
        <dbReference type="Proteomes" id="UP001244623"/>
    </source>
</evidence>
<dbReference type="Gene3D" id="1.10.10.10">
    <property type="entry name" value="Winged helix-like DNA-binding domain superfamily/Winged helix DNA-binding domain"/>
    <property type="match status" value="1"/>
</dbReference>
<dbReference type="Pfam" id="PF07037">
    <property type="entry name" value="YfeC-like"/>
    <property type="match status" value="1"/>
</dbReference>
<keyword evidence="2" id="KW-0238">DNA-binding</keyword>
<evidence type="ECO:0000259" key="1">
    <source>
        <dbReference type="PROSITE" id="PS51702"/>
    </source>
</evidence>
<sequence>MMKKEWLTPEELASETGLSRQTVNKWIKRENWTTLPRPGIQGGKARLIHVDDRVEKFIHSTRSLHEPAAMYRVPADSLTALLVNAVPQMSQAEQEQLSALILRIGIKGMLQRLDITEE</sequence>
<gene>
    <name evidence="2" type="ORF">J2X94_002755</name>
</gene>
<dbReference type="InterPro" id="IPR003314">
    <property type="entry name" value="Mu-type_HTH"/>
</dbReference>
<comment type="caution">
    <text evidence="2">The sequence shown here is derived from an EMBL/GenBank/DDBJ whole genome shotgun (WGS) entry which is preliminary data.</text>
</comment>
<dbReference type="GO" id="GO:0003677">
    <property type="term" value="F:DNA binding"/>
    <property type="evidence" value="ECO:0007669"/>
    <property type="project" value="UniProtKB-KW"/>
</dbReference>
<accession>A0ABT9TAT4</accession>
<protein>
    <submittedName>
        <fullName evidence="2">DNA-binding transcriptional regulator AlpA</fullName>
    </submittedName>
</protein>
<dbReference type="InterPro" id="IPR036388">
    <property type="entry name" value="WH-like_DNA-bd_sf"/>
</dbReference>
<proteinExistence type="predicted"/>
<reference evidence="2 3" key="1">
    <citation type="submission" date="2023-07" db="EMBL/GenBank/DDBJ databases">
        <title>Sorghum-associated microbial communities from plants grown in Nebraska, USA.</title>
        <authorList>
            <person name="Schachtman D."/>
        </authorList>
    </citation>
    <scope>NUCLEOTIDE SEQUENCE [LARGE SCALE GENOMIC DNA]</scope>
    <source>
        <strain evidence="2 3">CC49</strain>
    </source>
</reference>
<dbReference type="InterPro" id="IPR009061">
    <property type="entry name" value="DNA-bd_dom_put_sf"/>
</dbReference>
<keyword evidence="3" id="KW-1185">Reference proteome</keyword>
<feature type="domain" description="HTH Mu-type" evidence="1">
    <location>
        <begin position="3"/>
        <end position="80"/>
    </location>
</feature>
<dbReference type="RefSeq" id="WP_250488662.1">
    <property type="nucleotide sequence ID" value="NZ_JAUSSJ010000004.1"/>
</dbReference>
<evidence type="ECO:0000313" key="2">
    <source>
        <dbReference type="EMBL" id="MDQ0020591.1"/>
    </source>
</evidence>
<dbReference type="SUPFAM" id="SSF46955">
    <property type="entry name" value="Putative DNA-binding domain"/>
    <property type="match status" value="1"/>
</dbReference>
<dbReference type="InterPro" id="IPR010749">
    <property type="entry name" value="YfeC-like"/>
</dbReference>
<organism evidence="2 3">
    <name type="scientific">[Curtobacterium] plantarum</name>
    <dbReference type="NCBI Taxonomy" id="221276"/>
    <lineage>
        <taxon>Bacteria</taxon>
        <taxon>Pseudomonadati</taxon>
        <taxon>Pseudomonadota</taxon>
        <taxon>Gammaproteobacteria</taxon>
        <taxon>Enterobacterales</taxon>
        <taxon>Erwiniaceae</taxon>
        <taxon>Pantoea</taxon>
    </lineage>
</organism>
<dbReference type="Proteomes" id="UP001244623">
    <property type="component" value="Unassembled WGS sequence"/>
</dbReference>
<dbReference type="EMBL" id="JAUSSJ010000004">
    <property type="protein sequence ID" value="MDQ0020591.1"/>
    <property type="molecule type" value="Genomic_DNA"/>
</dbReference>